<dbReference type="PANTHER" id="PTHR43591">
    <property type="entry name" value="METHYLTRANSFERASE"/>
    <property type="match status" value="1"/>
</dbReference>
<dbReference type="CDD" id="cd02440">
    <property type="entry name" value="AdoMet_MTases"/>
    <property type="match status" value="1"/>
</dbReference>
<keyword evidence="2" id="KW-0489">Methyltransferase</keyword>
<dbReference type="Gene3D" id="3.40.50.150">
    <property type="entry name" value="Vaccinia Virus protein VP39"/>
    <property type="match status" value="1"/>
</dbReference>
<dbReference type="GO" id="GO:0032259">
    <property type="term" value="P:methylation"/>
    <property type="evidence" value="ECO:0007669"/>
    <property type="project" value="UniProtKB-KW"/>
</dbReference>
<evidence type="ECO:0000313" key="2">
    <source>
        <dbReference type="EMBL" id="TVX87211.1"/>
    </source>
</evidence>
<comment type="caution">
    <text evidence="2">The sequence shown here is derived from an EMBL/GenBank/DDBJ whole genome shotgun (WGS) entry which is preliminary data.</text>
</comment>
<dbReference type="EMBL" id="VNJK01000004">
    <property type="protein sequence ID" value="TVX87211.1"/>
    <property type="molecule type" value="Genomic_DNA"/>
</dbReference>
<dbReference type="InterPro" id="IPR029063">
    <property type="entry name" value="SAM-dependent_MTases_sf"/>
</dbReference>
<dbReference type="Pfam" id="PF13649">
    <property type="entry name" value="Methyltransf_25"/>
    <property type="match status" value="1"/>
</dbReference>
<dbReference type="Gene3D" id="2.20.25.110">
    <property type="entry name" value="S-adenosyl-L-methionine-dependent methyltransferases"/>
    <property type="match status" value="1"/>
</dbReference>
<evidence type="ECO:0000259" key="1">
    <source>
        <dbReference type="Pfam" id="PF13649"/>
    </source>
</evidence>
<dbReference type="InterPro" id="IPR041698">
    <property type="entry name" value="Methyltransf_25"/>
</dbReference>
<organism evidence="2 3">
    <name type="scientific">Paenibacillus agilis</name>
    <dbReference type="NCBI Taxonomy" id="3020863"/>
    <lineage>
        <taxon>Bacteria</taxon>
        <taxon>Bacillati</taxon>
        <taxon>Bacillota</taxon>
        <taxon>Bacilli</taxon>
        <taxon>Bacillales</taxon>
        <taxon>Paenibacillaceae</taxon>
        <taxon>Paenibacillus</taxon>
    </lineage>
</organism>
<dbReference type="SUPFAM" id="SSF53335">
    <property type="entry name" value="S-adenosyl-L-methionine-dependent methyltransferases"/>
    <property type="match status" value="1"/>
</dbReference>
<evidence type="ECO:0000313" key="3">
    <source>
        <dbReference type="Proteomes" id="UP000318102"/>
    </source>
</evidence>
<reference evidence="2 3" key="1">
    <citation type="submission" date="2019-07" db="EMBL/GenBank/DDBJ databases">
        <authorList>
            <person name="Kim J."/>
        </authorList>
    </citation>
    <scope>NUCLEOTIDE SEQUENCE [LARGE SCALE GENOMIC DNA]</scope>
    <source>
        <strain evidence="2 3">N4</strain>
    </source>
</reference>
<accession>A0A559IHX3</accession>
<dbReference type="GO" id="GO:0008168">
    <property type="term" value="F:methyltransferase activity"/>
    <property type="evidence" value="ECO:0007669"/>
    <property type="project" value="UniProtKB-KW"/>
</dbReference>
<dbReference type="Proteomes" id="UP000318102">
    <property type="component" value="Unassembled WGS sequence"/>
</dbReference>
<keyword evidence="3" id="KW-1185">Reference proteome</keyword>
<feature type="domain" description="Methyltransferase" evidence="1">
    <location>
        <begin position="46"/>
        <end position="138"/>
    </location>
</feature>
<dbReference type="OrthoDB" id="9811589at2"/>
<dbReference type="AlphaFoldDB" id="A0A559IHX3"/>
<sequence>MKMKAWYEQSFGEDYLLVYKHRDMQGAVEEVQRMVSWLELPEGAHILDLCCGMGRHSLALAEAGYQVTGMDLSEVLLREARLHDQGEQVEFVHGDMRKLPFDNTFDAVVNVFTSFGYFERDEENGQVIAEVSRVLKPGAPFLIDFLNPTYVENHLVAESERVDEGNRITETRKIEDGCVKKHIMLTHLDTGEVRHYDERVKLYGREPFEQMLSAAGLQLDAVFGGYDGAPYDSETSTRLIMIGHKR</sequence>
<dbReference type="PANTHER" id="PTHR43591:SF110">
    <property type="entry name" value="RHODANESE DOMAIN-CONTAINING PROTEIN"/>
    <property type="match status" value="1"/>
</dbReference>
<keyword evidence="2" id="KW-0808">Transferase</keyword>
<gene>
    <name evidence="2" type="ORF">FPZ44_22265</name>
</gene>
<proteinExistence type="predicted"/>
<protein>
    <submittedName>
        <fullName evidence="2">Class I SAM-dependent methyltransferase</fullName>
    </submittedName>
</protein>
<name>A0A559IHX3_9BACL</name>